<organism evidence="1 2">
    <name type="scientific">Arctium lappa</name>
    <name type="common">Greater burdock</name>
    <name type="synonym">Lappa major</name>
    <dbReference type="NCBI Taxonomy" id="4217"/>
    <lineage>
        <taxon>Eukaryota</taxon>
        <taxon>Viridiplantae</taxon>
        <taxon>Streptophyta</taxon>
        <taxon>Embryophyta</taxon>
        <taxon>Tracheophyta</taxon>
        <taxon>Spermatophyta</taxon>
        <taxon>Magnoliopsida</taxon>
        <taxon>eudicotyledons</taxon>
        <taxon>Gunneridae</taxon>
        <taxon>Pentapetalae</taxon>
        <taxon>asterids</taxon>
        <taxon>campanulids</taxon>
        <taxon>Asterales</taxon>
        <taxon>Asteraceae</taxon>
        <taxon>Carduoideae</taxon>
        <taxon>Cardueae</taxon>
        <taxon>Arctiinae</taxon>
        <taxon>Arctium</taxon>
    </lineage>
</organism>
<gene>
    <name evidence="1" type="ORF">L6452_28117</name>
</gene>
<evidence type="ECO:0000313" key="2">
    <source>
        <dbReference type="Proteomes" id="UP001055879"/>
    </source>
</evidence>
<keyword evidence="2" id="KW-1185">Reference proteome</keyword>
<protein>
    <submittedName>
        <fullName evidence="1">Uncharacterized protein</fullName>
    </submittedName>
</protein>
<reference evidence="1 2" key="2">
    <citation type="journal article" date="2022" name="Mol. Ecol. Resour.">
        <title>The genomes of chicory, endive, great burdock and yacon provide insights into Asteraceae paleo-polyploidization history and plant inulin production.</title>
        <authorList>
            <person name="Fan W."/>
            <person name="Wang S."/>
            <person name="Wang H."/>
            <person name="Wang A."/>
            <person name="Jiang F."/>
            <person name="Liu H."/>
            <person name="Zhao H."/>
            <person name="Xu D."/>
            <person name="Zhang Y."/>
        </authorList>
    </citation>
    <scope>NUCLEOTIDE SEQUENCE [LARGE SCALE GENOMIC DNA]</scope>
    <source>
        <strain evidence="2">cv. Niubang</strain>
    </source>
</reference>
<evidence type="ECO:0000313" key="1">
    <source>
        <dbReference type="EMBL" id="KAI3702380.1"/>
    </source>
</evidence>
<proteinExistence type="predicted"/>
<comment type="caution">
    <text evidence="1">The sequence shown here is derived from an EMBL/GenBank/DDBJ whole genome shotgun (WGS) entry which is preliminary data.</text>
</comment>
<name>A0ACB8ZXL3_ARCLA</name>
<dbReference type="EMBL" id="CM042055">
    <property type="protein sequence ID" value="KAI3702380.1"/>
    <property type="molecule type" value="Genomic_DNA"/>
</dbReference>
<accession>A0ACB8ZXL3</accession>
<dbReference type="Proteomes" id="UP001055879">
    <property type="component" value="Linkage Group LG09"/>
</dbReference>
<sequence>MVLIMELINNIAKAHGLFRANSEVSALLGRIPSAIGYQPTLATDLGGLQEHIAKSPDKDDSTIVQVAHVNIPFLLQL</sequence>
<reference evidence="2" key="1">
    <citation type="journal article" date="2022" name="Mol. Ecol. Resour.">
        <title>The genomes of chicory, endive, great burdock and yacon provide insights into Asteraceae palaeo-polyploidization history and plant inulin production.</title>
        <authorList>
            <person name="Fan W."/>
            <person name="Wang S."/>
            <person name="Wang H."/>
            <person name="Wang A."/>
            <person name="Jiang F."/>
            <person name="Liu H."/>
            <person name="Zhao H."/>
            <person name="Xu D."/>
            <person name="Zhang Y."/>
        </authorList>
    </citation>
    <scope>NUCLEOTIDE SEQUENCE [LARGE SCALE GENOMIC DNA]</scope>
    <source>
        <strain evidence="2">cv. Niubang</strain>
    </source>
</reference>